<dbReference type="InterPro" id="IPR001584">
    <property type="entry name" value="Integrase_cat-core"/>
</dbReference>
<keyword evidence="10" id="KW-0067">ATP-binding</keyword>
<feature type="coiled-coil region" evidence="18">
    <location>
        <begin position="638"/>
        <end position="672"/>
    </location>
</feature>
<keyword evidence="9" id="KW-0378">Hydrolase</keyword>
<dbReference type="SUPFAM" id="SSF56672">
    <property type="entry name" value="DNA/RNA polymerases"/>
    <property type="match status" value="1"/>
</dbReference>
<dbReference type="Pfam" id="PF22936">
    <property type="entry name" value="Pol_BBD"/>
    <property type="match status" value="1"/>
</dbReference>
<dbReference type="Gene3D" id="3.30.420.10">
    <property type="entry name" value="Ribonuclease H-like superfamily/Ribonuclease H"/>
    <property type="match status" value="1"/>
</dbReference>
<evidence type="ECO:0000256" key="16">
    <source>
        <dbReference type="ARBA" id="ARBA00023172"/>
    </source>
</evidence>
<evidence type="ECO:0000256" key="1">
    <source>
        <dbReference type="ARBA" id="ARBA00002180"/>
    </source>
</evidence>
<protein>
    <submittedName>
        <fullName evidence="21">Retrovirus-related pol polyprotein from transposon TNT 1-94</fullName>
    </submittedName>
</protein>
<evidence type="ECO:0000256" key="14">
    <source>
        <dbReference type="ARBA" id="ARBA00022932"/>
    </source>
</evidence>
<proteinExistence type="predicted"/>
<evidence type="ECO:0000259" key="20">
    <source>
        <dbReference type="PROSITE" id="PS50994"/>
    </source>
</evidence>
<feature type="compositionally biased region" description="Acidic residues" evidence="19">
    <location>
        <begin position="2597"/>
        <end position="2615"/>
    </location>
</feature>
<evidence type="ECO:0000256" key="19">
    <source>
        <dbReference type="SAM" id="MobiDB-lite"/>
    </source>
</evidence>
<dbReference type="PROSITE" id="PS50994">
    <property type="entry name" value="INTEGRASE"/>
    <property type="match status" value="1"/>
</dbReference>
<evidence type="ECO:0000256" key="17">
    <source>
        <dbReference type="ARBA" id="ARBA00023268"/>
    </source>
</evidence>
<dbReference type="Pfam" id="PF07727">
    <property type="entry name" value="RVT_2"/>
    <property type="match status" value="1"/>
</dbReference>
<dbReference type="Proteomes" id="UP001151760">
    <property type="component" value="Unassembled WGS sequence"/>
</dbReference>
<organism evidence="21 22">
    <name type="scientific">Tanacetum coccineum</name>
    <dbReference type="NCBI Taxonomy" id="301880"/>
    <lineage>
        <taxon>Eukaryota</taxon>
        <taxon>Viridiplantae</taxon>
        <taxon>Streptophyta</taxon>
        <taxon>Embryophyta</taxon>
        <taxon>Tracheophyta</taxon>
        <taxon>Spermatophyta</taxon>
        <taxon>Magnoliopsida</taxon>
        <taxon>eudicotyledons</taxon>
        <taxon>Gunneridae</taxon>
        <taxon>Pentapetalae</taxon>
        <taxon>asterids</taxon>
        <taxon>campanulids</taxon>
        <taxon>Asterales</taxon>
        <taxon>Asteraceae</taxon>
        <taxon>Asteroideae</taxon>
        <taxon>Anthemideae</taxon>
        <taxon>Anthemidinae</taxon>
        <taxon>Tanacetum</taxon>
    </lineage>
</organism>
<feature type="compositionally biased region" description="Basic and acidic residues" evidence="19">
    <location>
        <begin position="2543"/>
        <end position="2569"/>
    </location>
</feature>
<dbReference type="InterPro" id="IPR012337">
    <property type="entry name" value="RNaseH-like_sf"/>
</dbReference>
<keyword evidence="6" id="KW-0547">Nucleotide-binding</keyword>
<dbReference type="InterPro" id="IPR043502">
    <property type="entry name" value="DNA/RNA_pol_sf"/>
</dbReference>
<dbReference type="SUPFAM" id="SSF53098">
    <property type="entry name" value="Ribonuclease H-like"/>
    <property type="match status" value="1"/>
</dbReference>
<evidence type="ECO:0000256" key="13">
    <source>
        <dbReference type="ARBA" id="ARBA00022918"/>
    </source>
</evidence>
<evidence type="ECO:0000256" key="2">
    <source>
        <dbReference type="ARBA" id="ARBA00022612"/>
    </source>
</evidence>
<dbReference type="EMBL" id="BQNB010008978">
    <property type="protein sequence ID" value="GJS57034.1"/>
    <property type="molecule type" value="Genomic_DNA"/>
</dbReference>
<keyword evidence="14" id="KW-0808">Transferase</keyword>
<keyword evidence="3" id="KW-0645">Protease</keyword>
<keyword evidence="5" id="KW-0479">Metal-binding</keyword>
<feature type="domain" description="Integrase catalytic" evidence="20">
    <location>
        <begin position="1217"/>
        <end position="1388"/>
    </location>
</feature>
<keyword evidence="14" id="KW-0548">Nucleotidyltransferase</keyword>
<evidence type="ECO:0000256" key="10">
    <source>
        <dbReference type="ARBA" id="ARBA00022840"/>
    </source>
</evidence>
<comment type="function">
    <text evidence="1">The aspartyl protease (PR) mediates the proteolytic cleavages of the Gag and Gag-Pol polyproteins after assembly of the VLP.</text>
</comment>
<evidence type="ECO:0000256" key="5">
    <source>
        <dbReference type="ARBA" id="ARBA00022723"/>
    </source>
</evidence>
<evidence type="ECO:0000256" key="4">
    <source>
        <dbReference type="ARBA" id="ARBA00022722"/>
    </source>
</evidence>
<evidence type="ECO:0000256" key="9">
    <source>
        <dbReference type="ARBA" id="ARBA00022801"/>
    </source>
</evidence>
<evidence type="ECO:0000256" key="18">
    <source>
        <dbReference type="SAM" id="Coils"/>
    </source>
</evidence>
<dbReference type="CDD" id="cd09272">
    <property type="entry name" value="RNase_HI_RT_Ty1"/>
    <property type="match status" value="1"/>
</dbReference>
<accession>A0ABQ4WVW4</accession>
<evidence type="ECO:0000256" key="11">
    <source>
        <dbReference type="ARBA" id="ARBA00022842"/>
    </source>
</evidence>
<evidence type="ECO:0000256" key="3">
    <source>
        <dbReference type="ARBA" id="ARBA00022670"/>
    </source>
</evidence>
<dbReference type="PANTHER" id="PTHR42648:SF11">
    <property type="entry name" value="TRANSPOSON TY4-P GAG-POL POLYPROTEIN"/>
    <property type="match status" value="1"/>
</dbReference>
<evidence type="ECO:0000313" key="22">
    <source>
        <dbReference type="Proteomes" id="UP001151760"/>
    </source>
</evidence>
<dbReference type="InterPro" id="IPR039537">
    <property type="entry name" value="Retrotran_Ty1/copia-like"/>
</dbReference>
<keyword evidence="14" id="KW-0239">DNA-directed DNA polymerase</keyword>
<feature type="compositionally biased region" description="Polar residues" evidence="19">
    <location>
        <begin position="846"/>
        <end position="867"/>
    </location>
</feature>
<keyword evidence="2" id="KW-1188">Viral release from host cell</keyword>
<evidence type="ECO:0000313" key="21">
    <source>
        <dbReference type="EMBL" id="GJS57034.1"/>
    </source>
</evidence>
<sequence length="2934" mass="337635">MSTSKTYQQSLADAGSKTGPPMLERGSYIPWASRFRRYLNRKRDNRKWLLKALDEGPYVFKIFTPEGSTIPRLQTAEDLEGDDLLLHDAEMEVMNMILLSIPNKIYNSVDACTLDKDILQPEWLKYVSQVCLAKQLTVDSFDDLFDYLQQFKKLVNASRAKKLEKSHDPLALVAYTGSSYRKTSSYYVTHPTFVVDYDDKYQQDDVHNNSEDPLVSAMLLLAKAITQNFSNPTNNHLRTSSNTRNQAIIQGGRVNIQSRNSGNTGRNSRRAYVQEEVIEGMNAPKETGNVQRTLRTPSSGNTSTVQCYNYSGKGHYARNYPKPRVRDSKYFMEQMLLAKQDEAGVILTDEHNDFLFADASRMEEIKELSANTCLMARIQPVDHTSDDGPSYESTFISEVQSSFIDENNEPMYPTHTKVINSTIGDDQINSNIKFDSFKGNVNSGSVEKDTHVLDLCAVEKIARNAYQEAENNKYLLNNLGNLEIPLNVRDSEDTLEDAFKSQQKIKEKMNDPIDVANKQNCWTINYKQLNALYEDFVPQNELFVEQKYFLSSSIPSVKISVSKNMPSESPLIKELDKIKGCFEKLSVLIQQNCKRASIFYTSPAEIQINDFCQDQGKPILNELKVYLDFFRNLFQRDIKEMKDVFESTESELDELEKQNDLLKDQLLEASLKHDVELCVLLNHECTDKILNAELQQLQHEKEKHKWDSTSKNKNTNPLDYSWISKLGKLENENVSLDFKKTYAYGAIRAENQNLLSTISELKTRLEKVEKGKSVNTKFDKTNGYQSLLCVTPLNKHAFQKKTDVPKTEENHVVSKPITLQTSPTKQTGANQNTNVIRPGMYRVVTTQESQTNKTKSALSSTGMNATSRVRRPMSRDSHVAHSVLDNSKKAAKNVAVYVRKNKQTDNTSANVISNKENVIDVDIANASKAKTLLCVSCMQNVIIPCHDKYVMSPKCSKYLAKLKLNVRSNVRRTFFTNSRTSKSSKTTFVAPKTRFSEKETQSKTLDTTSVVSKSKIDVESASKAKDKVSSASRIKQRNLRDKPLNTFIKNKIRTSRIWQKWFESQPNVIWTPVSVVQIILWVVDSGCSKHMTGDRSLLRNFIEKFMGTVRFGNDNFAAITGYGDYIHGNITICHVYYVEGLGHNLFSVGQFCDGDLEVAFRSNTCYIRNLEGDDLLIGGRESNLYTISISDMAASSPVCLMSKATSTKSCKKASHPPKLVPSDHSKLELLHMDLCGPMRVASINGKKYILVIVDDFSRYTWVYFLRSKDETPEIIKKFIAQAQLNYKAKVCKIRTDNGTEFKNTSLKAHYEKLGIMQQFSIARTPQQNGVVERRNRTLVEAARTMLIFSRLPEFLWAEAVATAYFTQNRSIIHTRYNKTPYELLRGRKPNIAYFHVFGSLCYPTNDRDDLGKMKPKADIGVFIGYSETSTGFRIYNRRTKMIMETIHVKFDELTAMASEHDCLEPELQRFNNHNSSAEPMNTPSKEDLDNLFNSSSTSSIFVDAHEAPSVVTTSDEQTSPISLTEADEFNQEDSADFDGNAQFVLYIPPSHSEVCMYALTVSTIEPKNIKESMADHSWIESMQDELNQFERLQVWELVPRPEGKNIIALKWLWKNKCDAENIMVRNKTSLVAKGYKQEEGIDFEESFAPVARLEAVRMFIAYVAHKNITIFQMDVKTAFLNGPLKEEVYVSQPEGFIDPEFPDHVYRLKKALYGLKQAPRAWYDKLSSFLIEHGFTKDFSKRFANLMKNNFEMLMMGELKFFLELQVHQSPNGIFISQSQYAIELLKKHGLDECVSLSTPMATKRLDADLQGTPTDQTTYRRMIGGLMYLIASRPDIAFATFVCARYQSRPTVKHLKELVSWSSKKQYYTAMSTAEAEYVSLSACCAQVIWMRTQLLDYGYKYNRIPMYCDSKSAIAISCNPVQHSKTKHIDIRYHFIKEHVEKGTVEIYFVGTEYQLADLFTKALPKERFEYLVHRIVIIMAQQQHAADVHPDELCPPNKRYDLMDANKKVDLEHVQCPPESKILMNIIKTYPLRFSIVTSSSIPWIYMAQFWHTLKEDGSKYRLKFMLDKKELTLTLDDFRTIFHLPQATDNNHNSFMPPPSFSNMVPFYKQVLGFTMELKTSSSFKTTGLLQPWQMLWKIFYKCLTTRVTGWDQPPLQIMQMMYCFVNNIHVDYAELLCHYMTIFPGISRRARDKYHNLQDDDIMKNIFNSGRHKDKVGMQIPAWMITEEMKHTEHYQMYAEVFGIDVPLTQRSTRLTPPAPVPNVDKADEMILQDTLQVSLAEHKSRKEQEARENVALVDEHLASEEIEKMITKDKEVEITKETPVVDITNVVIPVNVNDEYEELTDEVYELKRREKEKIVEETRNSPIPTPIRPPRIHTNLGRYGYLFTHLWVRFIPRKSFDTLADNLHDVMVETLPVMVDNHFKEQAKEETERLIAKAILQERGNIQVQISTQIENVIANVIPSQVDASVRSYMSGHILHVHPAQTSSIPDQQYQLYLAMKTDPQLQQQDIAIWLALQMKFERNTVPQTACRTLAVRPRDHDDPYDDPHPKGENSAKRQKTLEYEAYVSGESSSGQVFQEEQAPSTSGNQEQDDDFDFWTDSYASDDDEIPTKQVSQDIMEEVSLTIDEAKLRKMADEMLRQRCTSGDEHQYHIDQMKNFLKSDIVWENPEAPALSLINQDLLYLKKGNSGPEKIVLSLYKFPVVIFNDDDIEERTSRWELGHEHKFITEIVARRANKYLVSITEPDYKNLNKNDIEDIYLLIMNGKVPDYADTGLLWSLSVFIRSTVIWERVHDFQLGIESYQQKVNLTAPTMTFPGIEDHEMFSIIYEPVHGIIYKNSKKEKRVMRHSEIHKFCDATLNRVLEGLKSYNNDIKYGYVQKDLTKDEAEYLKLFKEEIEERLKHCRQMRRWEMFVNERPLRPRRERPE</sequence>
<keyword evidence="22" id="KW-1185">Reference proteome</keyword>
<evidence type="ECO:0000256" key="8">
    <source>
        <dbReference type="ARBA" id="ARBA00022759"/>
    </source>
</evidence>
<evidence type="ECO:0000256" key="6">
    <source>
        <dbReference type="ARBA" id="ARBA00022741"/>
    </source>
</evidence>
<keyword evidence="13" id="KW-0695">RNA-directed DNA polymerase</keyword>
<keyword evidence="12" id="KW-0229">DNA integration</keyword>
<comment type="caution">
    <text evidence="21">The sequence shown here is derived from an EMBL/GenBank/DDBJ whole genome shotgun (WGS) entry which is preliminary data.</text>
</comment>
<reference evidence="21" key="2">
    <citation type="submission" date="2022-01" db="EMBL/GenBank/DDBJ databases">
        <authorList>
            <person name="Yamashiro T."/>
            <person name="Shiraishi A."/>
            <person name="Satake H."/>
            <person name="Nakayama K."/>
        </authorList>
    </citation>
    <scope>NUCLEOTIDE SEQUENCE</scope>
</reference>
<evidence type="ECO:0000256" key="15">
    <source>
        <dbReference type="ARBA" id="ARBA00023113"/>
    </source>
</evidence>
<dbReference type="InterPro" id="IPR013103">
    <property type="entry name" value="RVT_2"/>
</dbReference>
<keyword evidence="11" id="KW-0460">Magnesium</keyword>
<dbReference type="InterPro" id="IPR036397">
    <property type="entry name" value="RNaseH_sf"/>
</dbReference>
<feature type="region of interest" description="Disordered" evidence="19">
    <location>
        <begin position="2538"/>
        <end position="2618"/>
    </location>
</feature>
<dbReference type="Pfam" id="PF00665">
    <property type="entry name" value="rve"/>
    <property type="match status" value="1"/>
</dbReference>
<evidence type="ECO:0000256" key="7">
    <source>
        <dbReference type="ARBA" id="ARBA00022750"/>
    </source>
</evidence>
<keyword evidence="7" id="KW-0064">Aspartyl protease</keyword>
<keyword evidence="15" id="KW-0917">Virion maturation</keyword>
<gene>
    <name evidence="21" type="ORF">Tco_0651818</name>
</gene>
<feature type="region of interest" description="Disordered" evidence="19">
    <location>
        <begin position="846"/>
        <end position="875"/>
    </location>
</feature>
<dbReference type="InterPro" id="IPR054722">
    <property type="entry name" value="PolX-like_BBD"/>
</dbReference>
<keyword evidence="17" id="KW-0511">Multifunctional enzyme</keyword>
<evidence type="ECO:0000256" key="12">
    <source>
        <dbReference type="ARBA" id="ARBA00022908"/>
    </source>
</evidence>
<dbReference type="Pfam" id="PF25597">
    <property type="entry name" value="SH3_retrovirus"/>
    <property type="match status" value="1"/>
</dbReference>
<keyword evidence="8" id="KW-0255">Endonuclease</keyword>
<dbReference type="InterPro" id="IPR057670">
    <property type="entry name" value="SH3_retrovirus"/>
</dbReference>
<keyword evidence="4" id="KW-0540">Nuclease</keyword>
<name>A0ABQ4WVW4_9ASTR</name>
<keyword evidence="16" id="KW-0233">DNA recombination</keyword>
<feature type="compositionally biased region" description="Polar residues" evidence="19">
    <location>
        <begin position="2576"/>
        <end position="2596"/>
    </location>
</feature>
<dbReference type="PANTHER" id="PTHR42648">
    <property type="entry name" value="TRANSPOSASE, PUTATIVE-RELATED"/>
    <property type="match status" value="1"/>
</dbReference>
<keyword evidence="18" id="KW-0175">Coiled coil</keyword>
<reference evidence="21" key="1">
    <citation type="journal article" date="2022" name="Int. J. Mol. Sci.">
        <title>Draft Genome of Tanacetum Coccineum: Genomic Comparison of Closely Related Tanacetum-Family Plants.</title>
        <authorList>
            <person name="Yamashiro T."/>
            <person name="Shiraishi A."/>
            <person name="Nakayama K."/>
            <person name="Satake H."/>
        </authorList>
    </citation>
    <scope>NUCLEOTIDE SEQUENCE</scope>
</reference>